<dbReference type="Pfam" id="PF20703">
    <property type="entry name" value="nSTAND1"/>
    <property type="match status" value="1"/>
</dbReference>
<comment type="caution">
    <text evidence="3">The sequence shown here is derived from an EMBL/GenBank/DDBJ whole genome shotgun (WGS) entry which is preliminary data.</text>
</comment>
<feature type="domain" description="Novel STAND NTPase 1" evidence="2">
    <location>
        <begin position="229"/>
        <end position="373"/>
    </location>
</feature>
<keyword evidence="1" id="KW-0175">Coiled coil</keyword>
<evidence type="ECO:0000313" key="4">
    <source>
        <dbReference type="Proteomes" id="UP001221757"/>
    </source>
</evidence>
<sequence length="916" mass="101404">MMGCFSLCPIPRAGKSKSPTHAKSVFPASDSEDDRITPTTEMYLLRGGKALASTLESLSGVIPVPFLADFVKVAISVLEACEDAIAVEEDVKDLQKRVYSLTVAIIDTVPAGGSASKDLQHRINSLQSILEQTLEDLSEIKQQKKWILIFFRDLNKERLDKCFSRVDEALEQFHVSHELRVEELLNRIKTNYSEVSAELTKVKQAVENTNKPHNALQTLPIQDMPPPHRIFHGRQGDVDEIVSLLADERTSRVCITGPGGMGKTSVALAVVDSATIRQIFRDYLFWVPCVEAKSADLLRRILYTQLRVSTDSYDSLDALIRELDASKNRRLLLLDNFETPWLSGHEQAKVGDILCRLARLPHIAVLITMTSAFPPSDDIEWQHRDLQSLDLAAGRDAFQSMYPGTAAGPKLDELLKAVDLIPLAITLLAADGKHSHASPEYLLEQWGRSGTDMLSHGLSQSMDRTIGLSIDREIEKSNPEALTLLAILSMLPAGTTGENLRWWAPTVTSLPTAIATLRTAALIEQGDGDFATSRIFVRPTVKSYMSRQGRTSDDIQHQVHDACYRFVLHHKSIPDDAKFKHDLVALGSEETNIHTLLMQIDVQTLRPDALDALLAFSLYQDRTKPSTAVALYALTVARAAGDERCVAEAHYCLGELLRSLCRYEEAYTHLQEARRGFKGLPDKSNRLRAGQCSAVMSDVLGFCSGLGGEDEVRALVLDAQADLSHDESDKYYVAHGLLARGDYLWWSRDRDDHECLEPLHAAQAIFEELECRASTAECLYLIARTYTASDMHAEALAIAKEASTAAEDSGYLHLICRTTLVVAKCLIVLSLYDEAFEILERSLSHNPVVVSLGVAEHLESIGYICAAKLNLPAARVAYEGAWVQYADRGSETEAGKLGGARCLDNLKKEDCRVREI</sequence>
<dbReference type="AlphaFoldDB" id="A0AAD7BSM6"/>
<dbReference type="PANTHER" id="PTHR47691:SF3">
    <property type="entry name" value="HTH-TYPE TRANSCRIPTIONAL REGULATOR RV0890C-RELATED"/>
    <property type="match status" value="1"/>
</dbReference>
<dbReference type="SMART" id="SM00028">
    <property type="entry name" value="TPR"/>
    <property type="match status" value="3"/>
</dbReference>
<proteinExistence type="predicted"/>
<dbReference type="SUPFAM" id="SSF48452">
    <property type="entry name" value="TPR-like"/>
    <property type="match status" value="2"/>
</dbReference>
<accession>A0AAD7BSM6</accession>
<keyword evidence="4" id="KW-1185">Reference proteome</keyword>
<dbReference type="InterPro" id="IPR059179">
    <property type="entry name" value="MLKL-like_MCAfunc"/>
</dbReference>
<dbReference type="Gene3D" id="1.20.930.20">
    <property type="entry name" value="Adaptor protein Cbl, N-terminal domain"/>
    <property type="match status" value="1"/>
</dbReference>
<dbReference type="SUPFAM" id="SSF52540">
    <property type="entry name" value="P-loop containing nucleoside triphosphate hydrolases"/>
    <property type="match status" value="1"/>
</dbReference>
<dbReference type="GO" id="GO:0007166">
    <property type="term" value="P:cell surface receptor signaling pathway"/>
    <property type="evidence" value="ECO:0007669"/>
    <property type="project" value="InterPro"/>
</dbReference>
<gene>
    <name evidence="3" type="ORF">B0H17DRAFT_1109533</name>
</gene>
<evidence type="ECO:0000313" key="3">
    <source>
        <dbReference type="EMBL" id="KAJ7629818.1"/>
    </source>
</evidence>
<dbReference type="CDD" id="cd21037">
    <property type="entry name" value="MLKL_NTD"/>
    <property type="match status" value="1"/>
</dbReference>
<organism evidence="3 4">
    <name type="scientific">Mycena rosella</name>
    <name type="common">Pink bonnet</name>
    <name type="synonym">Agaricus rosellus</name>
    <dbReference type="NCBI Taxonomy" id="1033263"/>
    <lineage>
        <taxon>Eukaryota</taxon>
        <taxon>Fungi</taxon>
        <taxon>Dikarya</taxon>
        <taxon>Basidiomycota</taxon>
        <taxon>Agaricomycotina</taxon>
        <taxon>Agaricomycetes</taxon>
        <taxon>Agaricomycetidae</taxon>
        <taxon>Agaricales</taxon>
        <taxon>Marasmiineae</taxon>
        <taxon>Mycenaceae</taxon>
        <taxon>Mycena</taxon>
    </lineage>
</organism>
<reference evidence="3" key="1">
    <citation type="submission" date="2023-03" db="EMBL/GenBank/DDBJ databases">
        <title>Massive genome expansion in bonnet fungi (Mycena s.s.) driven by repeated elements and novel gene families across ecological guilds.</title>
        <authorList>
            <consortium name="Lawrence Berkeley National Laboratory"/>
            <person name="Harder C.B."/>
            <person name="Miyauchi S."/>
            <person name="Viragh M."/>
            <person name="Kuo A."/>
            <person name="Thoen E."/>
            <person name="Andreopoulos B."/>
            <person name="Lu D."/>
            <person name="Skrede I."/>
            <person name="Drula E."/>
            <person name="Henrissat B."/>
            <person name="Morin E."/>
            <person name="Kohler A."/>
            <person name="Barry K."/>
            <person name="LaButti K."/>
            <person name="Morin E."/>
            <person name="Salamov A."/>
            <person name="Lipzen A."/>
            <person name="Mereny Z."/>
            <person name="Hegedus B."/>
            <person name="Baldrian P."/>
            <person name="Stursova M."/>
            <person name="Weitz H."/>
            <person name="Taylor A."/>
            <person name="Grigoriev I.V."/>
            <person name="Nagy L.G."/>
            <person name="Martin F."/>
            <person name="Kauserud H."/>
        </authorList>
    </citation>
    <scope>NUCLEOTIDE SEQUENCE</scope>
    <source>
        <strain evidence="3">CBHHK067</strain>
    </source>
</reference>
<dbReference type="Gene3D" id="3.40.50.300">
    <property type="entry name" value="P-loop containing nucleotide triphosphate hydrolases"/>
    <property type="match status" value="1"/>
</dbReference>
<dbReference type="InterPro" id="IPR011990">
    <property type="entry name" value="TPR-like_helical_dom_sf"/>
</dbReference>
<protein>
    <recommendedName>
        <fullName evidence="2">Novel STAND NTPase 1 domain-containing protein</fullName>
    </recommendedName>
</protein>
<feature type="coiled-coil region" evidence="1">
    <location>
        <begin position="116"/>
        <end position="143"/>
    </location>
</feature>
<dbReference type="EMBL" id="JARKIE010000533">
    <property type="protein sequence ID" value="KAJ7629818.1"/>
    <property type="molecule type" value="Genomic_DNA"/>
</dbReference>
<dbReference type="InterPro" id="IPR049052">
    <property type="entry name" value="nSTAND1"/>
</dbReference>
<dbReference type="PANTHER" id="PTHR47691">
    <property type="entry name" value="REGULATOR-RELATED"/>
    <property type="match status" value="1"/>
</dbReference>
<dbReference type="Proteomes" id="UP001221757">
    <property type="component" value="Unassembled WGS sequence"/>
</dbReference>
<dbReference type="Gene3D" id="1.25.40.10">
    <property type="entry name" value="Tetratricopeptide repeat domain"/>
    <property type="match status" value="2"/>
</dbReference>
<evidence type="ECO:0000256" key="1">
    <source>
        <dbReference type="SAM" id="Coils"/>
    </source>
</evidence>
<dbReference type="InterPro" id="IPR036537">
    <property type="entry name" value="Adaptor_Cbl_N_dom_sf"/>
</dbReference>
<dbReference type="InterPro" id="IPR019734">
    <property type="entry name" value="TPR_rpt"/>
</dbReference>
<name>A0AAD7BSM6_MYCRO</name>
<dbReference type="InterPro" id="IPR027417">
    <property type="entry name" value="P-loop_NTPase"/>
</dbReference>
<evidence type="ECO:0000259" key="2">
    <source>
        <dbReference type="Pfam" id="PF20703"/>
    </source>
</evidence>